<dbReference type="PANTHER" id="PTHR48111">
    <property type="entry name" value="REGULATOR OF RPOS"/>
    <property type="match status" value="1"/>
</dbReference>
<feature type="domain" description="OmpR/PhoB-type" evidence="11">
    <location>
        <begin position="142"/>
        <end position="240"/>
    </location>
</feature>
<dbReference type="PROSITE" id="PS51755">
    <property type="entry name" value="OMPR_PHOB"/>
    <property type="match status" value="1"/>
</dbReference>
<evidence type="ECO:0000313" key="13">
    <source>
        <dbReference type="Proteomes" id="UP000241771"/>
    </source>
</evidence>
<comment type="caution">
    <text evidence="8">Lacks conserved residue(s) required for the propagation of feature annotation.</text>
</comment>
<evidence type="ECO:0000256" key="1">
    <source>
        <dbReference type="ARBA" id="ARBA00004496"/>
    </source>
</evidence>
<dbReference type="SUPFAM" id="SSF46894">
    <property type="entry name" value="C-terminal effector domain of the bipartite response regulators"/>
    <property type="match status" value="1"/>
</dbReference>
<organism evidence="12 13">
    <name type="scientific">Photobacterium sanctipauli</name>
    <dbReference type="NCBI Taxonomy" id="1342794"/>
    <lineage>
        <taxon>Bacteria</taxon>
        <taxon>Pseudomonadati</taxon>
        <taxon>Pseudomonadota</taxon>
        <taxon>Gammaproteobacteria</taxon>
        <taxon>Vibrionales</taxon>
        <taxon>Vibrionaceae</taxon>
        <taxon>Photobacterium</taxon>
    </lineage>
</organism>
<evidence type="ECO:0000256" key="3">
    <source>
        <dbReference type="ARBA" id="ARBA00022553"/>
    </source>
</evidence>
<feature type="DNA-binding region" description="OmpR/PhoB-type" evidence="9">
    <location>
        <begin position="142"/>
        <end position="240"/>
    </location>
</feature>
<proteinExistence type="predicted"/>
<dbReference type="InterPro" id="IPR036388">
    <property type="entry name" value="WH-like_DNA-bd_sf"/>
</dbReference>
<feature type="domain" description="Response regulatory" evidence="10">
    <location>
        <begin position="16"/>
        <end position="129"/>
    </location>
</feature>
<evidence type="ECO:0000256" key="2">
    <source>
        <dbReference type="ARBA" id="ARBA00022490"/>
    </source>
</evidence>
<dbReference type="SMART" id="SM00862">
    <property type="entry name" value="Trans_reg_C"/>
    <property type="match status" value="1"/>
</dbReference>
<evidence type="ECO:0000256" key="5">
    <source>
        <dbReference type="ARBA" id="ARBA00023015"/>
    </source>
</evidence>
<evidence type="ECO:0000313" key="12">
    <source>
        <dbReference type="EMBL" id="PSW11059.1"/>
    </source>
</evidence>
<dbReference type="InterPro" id="IPR001789">
    <property type="entry name" value="Sig_transdc_resp-reg_receiver"/>
</dbReference>
<evidence type="ECO:0000256" key="8">
    <source>
        <dbReference type="PROSITE-ProRule" id="PRU00169"/>
    </source>
</evidence>
<name>A0A2T3NB34_9GAMM</name>
<keyword evidence="5" id="KW-0805">Transcription regulation</keyword>
<dbReference type="PANTHER" id="PTHR48111:SF39">
    <property type="entry name" value="TRANSCRIPTIONAL REGULATORY PROTEIN CPXR"/>
    <property type="match status" value="1"/>
</dbReference>
<dbReference type="InterPro" id="IPR039420">
    <property type="entry name" value="WalR-like"/>
</dbReference>
<evidence type="ECO:0000256" key="7">
    <source>
        <dbReference type="ARBA" id="ARBA00023163"/>
    </source>
</evidence>
<dbReference type="CDD" id="cd00383">
    <property type="entry name" value="trans_reg_C"/>
    <property type="match status" value="1"/>
</dbReference>
<dbReference type="Gene3D" id="1.10.10.10">
    <property type="entry name" value="Winged helix-like DNA-binding domain superfamily/Winged helix DNA-binding domain"/>
    <property type="match status" value="1"/>
</dbReference>
<evidence type="ECO:0000259" key="10">
    <source>
        <dbReference type="PROSITE" id="PS50110"/>
    </source>
</evidence>
<comment type="caution">
    <text evidence="12">The sequence shown here is derived from an EMBL/GenBank/DDBJ whole genome shotgun (WGS) entry which is preliminary data.</text>
</comment>
<dbReference type="InterPro" id="IPR011006">
    <property type="entry name" value="CheY-like_superfamily"/>
</dbReference>
<keyword evidence="3" id="KW-0597">Phosphoprotein</keyword>
<dbReference type="InterPro" id="IPR016032">
    <property type="entry name" value="Sig_transdc_resp-reg_C-effctor"/>
</dbReference>
<dbReference type="InterPro" id="IPR001867">
    <property type="entry name" value="OmpR/PhoB-type_DNA-bd"/>
</dbReference>
<dbReference type="GO" id="GO:0000156">
    <property type="term" value="F:phosphorelay response regulator activity"/>
    <property type="evidence" value="ECO:0007669"/>
    <property type="project" value="TreeGrafter"/>
</dbReference>
<evidence type="ECO:0000256" key="9">
    <source>
        <dbReference type="PROSITE-ProRule" id="PRU01091"/>
    </source>
</evidence>
<dbReference type="AlphaFoldDB" id="A0A2T3NB34"/>
<dbReference type="GO" id="GO:0000976">
    <property type="term" value="F:transcription cis-regulatory region binding"/>
    <property type="evidence" value="ECO:0007669"/>
    <property type="project" value="TreeGrafter"/>
</dbReference>
<protein>
    <submittedName>
        <fullName evidence="12">DNA-binding response regulator</fullName>
    </submittedName>
</protein>
<sequence length="240" mass="28011">MEMSVIKRKHVAQPITILVAEPNEEYSQRICERLWQDGYMVKRCCQGIEIDSALRGQAISLVVLSMQLPEMRDWTLLKRCRRTTALPIILLTREDQQAEAMTGFRFGADDYMPAERSVQELSYRIEAILRRTKPIAQPEVFGKSMVFDELEMDRHSMRVSFANQEVTMTPIQFKLLWTLVAQHSEVLPKPYLYRQVLEREYTLYDRSLDMHLSRIRKKLTAAGMPAHRLQTLHGKGYSFA</sequence>
<evidence type="ECO:0000259" key="11">
    <source>
        <dbReference type="PROSITE" id="PS51755"/>
    </source>
</evidence>
<keyword evidence="4" id="KW-0902">Two-component regulatory system</keyword>
<keyword evidence="7" id="KW-0804">Transcription</keyword>
<dbReference type="Gene3D" id="3.40.50.2300">
    <property type="match status" value="1"/>
</dbReference>
<dbReference type="Proteomes" id="UP000241771">
    <property type="component" value="Unassembled WGS sequence"/>
</dbReference>
<dbReference type="Pfam" id="PF00486">
    <property type="entry name" value="Trans_reg_C"/>
    <property type="match status" value="1"/>
</dbReference>
<dbReference type="Pfam" id="PF00072">
    <property type="entry name" value="Response_reg"/>
    <property type="match status" value="1"/>
</dbReference>
<evidence type="ECO:0000256" key="6">
    <source>
        <dbReference type="ARBA" id="ARBA00023125"/>
    </source>
</evidence>
<dbReference type="SUPFAM" id="SSF52172">
    <property type="entry name" value="CheY-like"/>
    <property type="match status" value="1"/>
</dbReference>
<dbReference type="GO" id="GO:0032993">
    <property type="term" value="C:protein-DNA complex"/>
    <property type="evidence" value="ECO:0007669"/>
    <property type="project" value="TreeGrafter"/>
</dbReference>
<keyword evidence="13" id="KW-1185">Reference proteome</keyword>
<dbReference type="PROSITE" id="PS50110">
    <property type="entry name" value="RESPONSE_REGULATORY"/>
    <property type="match status" value="1"/>
</dbReference>
<dbReference type="GO" id="GO:0006355">
    <property type="term" value="P:regulation of DNA-templated transcription"/>
    <property type="evidence" value="ECO:0007669"/>
    <property type="project" value="InterPro"/>
</dbReference>
<keyword evidence="2" id="KW-0963">Cytoplasm</keyword>
<reference evidence="12 13" key="1">
    <citation type="submission" date="2018-01" db="EMBL/GenBank/DDBJ databases">
        <title>Whole genome sequencing of Histamine producing bacteria.</title>
        <authorList>
            <person name="Butler K."/>
        </authorList>
    </citation>
    <scope>NUCLEOTIDE SEQUENCE [LARGE SCALE GENOMIC DNA]</scope>
    <source>
        <strain evidence="12 13">DSM 100436</strain>
    </source>
</reference>
<accession>A0A2T3NB34</accession>
<dbReference type="EMBL" id="PYMA01000025">
    <property type="protein sequence ID" value="PSW11059.1"/>
    <property type="molecule type" value="Genomic_DNA"/>
</dbReference>
<dbReference type="GO" id="GO:0005829">
    <property type="term" value="C:cytosol"/>
    <property type="evidence" value="ECO:0007669"/>
    <property type="project" value="TreeGrafter"/>
</dbReference>
<gene>
    <name evidence="12" type="ORF">C9I98_24650</name>
</gene>
<comment type="subcellular location">
    <subcellularLocation>
        <location evidence="1">Cytoplasm</location>
    </subcellularLocation>
</comment>
<evidence type="ECO:0000256" key="4">
    <source>
        <dbReference type="ARBA" id="ARBA00023012"/>
    </source>
</evidence>
<dbReference type="SMART" id="SM00448">
    <property type="entry name" value="REC"/>
    <property type="match status" value="1"/>
</dbReference>
<keyword evidence="6 9" id="KW-0238">DNA-binding</keyword>